<feature type="domain" description="GFO/IDH/MocA-like oxidoreductase" evidence="2">
    <location>
        <begin position="128"/>
        <end position="237"/>
    </location>
</feature>
<comment type="caution">
    <text evidence="3">The sequence shown here is derived from an EMBL/GenBank/DDBJ whole genome shotgun (WGS) entry which is preliminary data.</text>
</comment>
<gene>
    <name evidence="3" type="ORF">ICC18_29380</name>
</gene>
<evidence type="ECO:0000259" key="2">
    <source>
        <dbReference type="Pfam" id="PF22725"/>
    </source>
</evidence>
<dbReference type="Pfam" id="PF22725">
    <property type="entry name" value="GFO_IDH_MocA_C3"/>
    <property type="match status" value="1"/>
</dbReference>
<dbReference type="Pfam" id="PF01408">
    <property type="entry name" value="GFO_IDH_MocA"/>
    <property type="match status" value="1"/>
</dbReference>
<name>A0A926KUB2_9BACL</name>
<dbReference type="PANTHER" id="PTHR43377:SF6">
    <property type="entry name" value="GFO_IDH_MOCA-LIKE OXIDOREDUCTASE N-TERMINAL DOMAIN-CONTAINING PROTEIN"/>
    <property type="match status" value="1"/>
</dbReference>
<dbReference type="PANTHER" id="PTHR43377">
    <property type="entry name" value="BILIVERDIN REDUCTASE A"/>
    <property type="match status" value="1"/>
</dbReference>
<protein>
    <submittedName>
        <fullName evidence="3">Gfo/Idh/MocA family oxidoreductase</fullName>
    </submittedName>
</protein>
<dbReference type="Gene3D" id="3.30.360.10">
    <property type="entry name" value="Dihydrodipicolinate Reductase, domain 2"/>
    <property type="match status" value="1"/>
</dbReference>
<proteinExistence type="predicted"/>
<dbReference type="InterPro" id="IPR000683">
    <property type="entry name" value="Gfo/Idh/MocA-like_OxRdtase_N"/>
</dbReference>
<dbReference type="InterPro" id="IPR036291">
    <property type="entry name" value="NAD(P)-bd_dom_sf"/>
</dbReference>
<dbReference type="RefSeq" id="WP_188177944.1">
    <property type="nucleotide sequence ID" value="NZ_JACVVD010000016.1"/>
</dbReference>
<dbReference type="Proteomes" id="UP000650466">
    <property type="component" value="Unassembled WGS sequence"/>
</dbReference>
<organism evidence="3 4">
    <name type="scientific">Paenibacillus sedimenti</name>
    <dbReference type="NCBI Taxonomy" id="2770274"/>
    <lineage>
        <taxon>Bacteria</taxon>
        <taxon>Bacillati</taxon>
        <taxon>Bacillota</taxon>
        <taxon>Bacilli</taxon>
        <taxon>Bacillales</taxon>
        <taxon>Paenibacillaceae</taxon>
        <taxon>Paenibacillus</taxon>
    </lineage>
</organism>
<evidence type="ECO:0000313" key="4">
    <source>
        <dbReference type="Proteomes" id="UP000650466"/>
    </source>
</evidence>
<evidence type="ECO:0000313" key="3">
    <source>
        <dbReference type="EMBL" id="MBD0384165.1"/>
    </source>
</evidence>
<accession>A0A926KUB2</accession>
<dbReference type="Gene3D" id="3.40.50.720">
    <property type="entry name" value="NAD(P)-binding Rossmann-like Domain"/>
    <property type="match status" value="1"/>
</dbReference>
<evidence type="ECO:0000259" key="1">
    <source>
        <dbReference type="Pfam" id="PF01408"/>
    </source>
</evidence>
<dbReference type="SUPFAM" id="SSF55347">
    <property type="entry name" value="Glyceraldehyde-3-phosphate dehydrogenase-like, C-terminal domain"/>
    <property type="match status" value="1"/>
</dbReference>
<dbReference type="InterPro" id="IPR055170">
    <property type="entry name" value="GFO_IDH_MocA-like_dom"/>
</dbReference>
<dbReference type="InterPro" id="IPR051450">
    <property type="entry name" value="Gfo/Idh/MocA_Oxidoreductases"/>
</dbReference>
<keyword evidence="4" id="KW-1185">Reference proteome</keyword>
<sequence length="320" mass="35766">MGQRVIVIGAGQWGKNLVRTFNELHALAAVAEFDKGLRESLSVNYPDIPLYEDYKEAIAKTESAGVVIATPAHTHYEVAVYALEAGKDVFVEKPITLSSHDANELIAIAERHQRILMVGHLLMYQPAIQKMKSLIDQGVIGALKSLHQERMKLGRVRSVENVLWSFGVHDIAVFLYLIGQPPRALSVSGQAILQLDIEDDVYLHLSFNNGISAHLHTSWLWPELRRRLVAVGDCGMLVYDEERQTVTLHRKGVRSDLSNWDDGCEVVFEGADQPLKLECAHFLECITERKQPISDGANGLEVIRILEEASKSLKGLNRDE</sequence>
<dbReference type="SUPFAM" id="SSF51735">
    <property type="entry name" value="NAD(P)-binding Rossmann-fold domains"/>
    <property type="match status" value="1"/>
</dbReference>
<dbReference type="EMBL" id="JACVVD010000016">
    <property type="protein sequence ID" value="MBD0384165.1"/>
    <property type="molecule type" value="Genomic_DNA"/>
</dbReference>
<dbReference type="GO" id="GO:0000166">
    <property type="term" value="F:nucleotide binding"/>
    <property type="evidence" value="ECO:0007669"/>
    <property type="project" value="InterPro"/>
</dbReference>
<reference evidence="3" key="1">
    <citation type="submission" date="2020-09" db="EMBL/GenBank/DDBJ databases">
        <title>Draft Genome Sequence of Paenibacillus sp. WST5.</title>
        <authorList>
            <person name="Bao Z."/>
        </authorList>
    </citation>
    <scope>NUCLEOTIDE SEQUENCE</scope>
    <source>
        <strain evidence="3">WST5</strain>
    </source>
</reference>
<feature type="domain" description="Gfo/Idh/MocA-like oxidoreductase N-terminal" evidence="1">
    <location>
        <begin position="4"/>
        <end position="120"/>
    </location>
</feature>
<dbReference type="AlphaFoldDB" id="A0A926KUB2"/>